<evidence type="ECO:0000313" key="2">
    <source>
        <dbReference type="Proteomes" id="UP000037660"/>
    </source>
</evidence>
<reference evidence="2" key="1">
    <citation type="submission" date="2015-07" db="EMBL/GenBank/DDBJ databases">
        <title>Discovery of a poly(ethylene terephthalate assimilation.</title>
        <authorList>
            <person name="Yoshida S."/>
            <person name="Hiraga K."/>
            <person name="Takehana T."/>
            <person name="Taniguchi I."/>
            <person name="Yamaji H."/>
            <person name="Maeda Y."/>
            <person name="Toyohara K."/>
            <person name="Miyamoto K."/>
            <person name="Kimura Y."/>
            <person name="Oda K."/>
        </authorList>
    </citation>
    <scope>NUCLEOTIDE SEQUENCE [LARGE SCALE GENOMIC DNA]</scope>
    <source>
        <strain evidence="2">NBRC 110686 / TISTR 2288 / 201-F6</strain>
    </source>
</reference>
<protein>
    <submittedName>
        <fullName evidence="1">Uncharacterized protein</fullName>
    </submittedName>
</protein>
<dbReference type="RefSeq" id="WP_054017745.1">
    <property type="nucleotide sequence ID" value="NZ_BBYR01000001.1"/>
</dbReference>
<name>A0A0K8NTE9_PISS1</name>
<sequence>MQANVLGAGQPLPAGFELRFQSLFNEGRALSFPCDGGGHVALDALSERARVNYLYARAVVGREFAVPVVRPVDMAPH</sequence>
<proteinExistence type="predicted"/>
<organism evidence="1 2">
    <name type="scientific">Piscinibacter sakaiensis</name>
    <name type="common">Ideonella sakaiensis</name>
    <dbReference type="NCBI Taxonomy" id="1547922"/>
    <lineage>
        <taxon>Bacteria</taxon>
        <taxon>Pseudomonadati</taxon>
        <taxon>Pseudomonadota</taxon>
        <taxon>Betaproteobacteria</taxon>
        <taxon>Burkholderiales</taxon>
        <taxon>Sphaerotilaceae</taxon>
        <taxon>Piscinibacter</taxon>
    </lineage>
</organism>
<reference evidence="1 2" key="2">
    <citation type="journal article" date="2016" name="Science">
        <title>A bacterium that degrades and assimilates poly(ethylene terephthalate).</title>
        <authorList>
            <person name="Yoshida S."/>
            <person name="Hiraga K."/>
            <person name="Takehana T."/>
            <person name="Taniguchi I."/>
            <person name="Yamaji H."/>
            <person name="Maeda Y."/>
            <person name="Toyohara K."/>
            <person name="Miyamoto K."/>
            <person name="Kimura Y."/>
            <person name="Oda K."/>
        </authorList>
    </citation>
    <scope>NUCLEOTIDE SEQUENCE [LARGE SCALE GENOMIC DNA]</scope>
    <source>
        <strain evidence="2">NBRC 110686 / TISTR 2288 / 201-F6</strain>
    </source>
</reference>
<dbReference type="OrthoDB" id="8687530at2"/>
<dbReference type="EMBL" id="BBYR01000001">
    <property type="protein sequence ID" value="GAP33564.1"/>
    <property type="molecule type" value="Genomic_DNA"/>
</dbReference>
<gene>
    <name evidence="1" type="ORF">ISF6_0010</name>
</gene>
<comment type="caution">
    <text evidence="1">The sequence shown here is derived from an EMBL/GenBank/DDBJ whole genome shotgun (WGS) entry which is preliminary data.</text>
</comment>
<dbReference type="Proteomes" id="UP000037660">
    <property type="component" value="Unassembled WGS sequence"/>
</dbReference>
<dbReference type="AlphaFoldDB" id="A0A0K8NTE9"/>
<evidence type="ECO:0000313" key="1">
    <source>
        <dbReference type="EMBL" id="GAP33564.1"/>
    </source>
</evidence>
<keyword evidence="2" id="KW-1185">Reference proteome</keyword>
<dbReference type="STRING" id="1547922.ISF6_0010"/>
<accession>A0A0K8NTE9</accession>